<keyword evidence="5 8" id="KW-0560">Oxidoreductase</keyword>
<evidence type="ECO:0000313" key="11">
    <source>
        <dbReference type="EMBL" id="XAF52254.1"/>
    </source>
</evidence>
<evidence type="ECO:0000256" key="2">
    <source>
        <dbReference type="ARBA" id="ARBA00007532"/>
    </source>
</evidence>
<dbReference type="InterPro" id="IPR036188">
    <property type="entry name" value="FAD/NAD-bd_sf"/>
</dbReference>
<keyword evidence="4 8" id="KW-0274">FAD</keyword>
<dbReference type="InterPro" id="IPR023753">
    <property type="entry name" value="FAD/NAD-binding_dom"/>
</dbReference>
<dbReference type="SUPFAM" id="SSF51905">
    <property type="entry name" value="FAD/NAD(P)-binding domain"/>
    <property type="match status" value="1"/>
</dbReference>
<dbReference type="PANTHER" id="PTHR42737">
    <property type="entry name" value="GLUTATHIONE REDUCTASE"/>
    <property type="match status" value="1"/>
</dbReference>
<reference evidence="11 12" key="1">
    <citation type="submission" date="2024-04" db="EMBL/GenBank/DDBJ databases">
        <title>Marinobacter sp. SBY-1.</title>
        <authorList>
            <person name="Pan C."/>
        </authorList>
    </citation>
    <scope>NUCLEOTIDE SEQUENCE [LARGE SCALE GENOMIC DNA]</scope>
    <source>
        <strain evidence="11 12">SBY-1</strain>
    </source>
</reference>
<evidence type="ECO:0000259" key="10">
    <source>
        <dbReference type="Pfam" id="PF07992"/>
    </source>
</evidence>
<evidence type="ECO:0000259" key="9">
    <source>
        <dbReference type="Pfam" id="PF02852"/>
    </source>
</evidence>
<comment type="similarity">
    <text evidence="2 8">Belongs to the class-I pyridine nucleotide-disulfide oxidoreductase family.</text>
</comment>
<feature type="domain" description="Pyridine nucleotide-disulphide oxidoreductase dimerisation" evidence="9">
    <location>
        <begin position="340"/>
        <end position="448"/>
    </location>
</feature>
<evidence type="ECO:0000256" key="1">
    <source>
        <dbReference type="ARBA" id="ARBA00001974"/>
    </source>
</evidence>
<dbReference type="EMBL" id="CP152380">
    <property type="protein sequence ID" value="XAF52254.1"/>
    <property type="molecule type" value="Genomic_DNA"/>
</dbReference>
<keyword evidence="3 8" id="KW-0285">Flavoprotein</keyword>
<dbReference type="Gene3D" id="3.30.390.30">
    <property type="match status" value="1"/>
</dbReference>
<dbReference type="PROSITE" id="PS00076">
    <property type="entry name" value="PYRIDINE_REDOX_1"/>
    <property type="match status" value="1"/>
</dbReference>
<evidence type="ECO:0000256" key="5">
    <source>
        <dbReference type="ARBA" id="ARBA00023002"/>
    </source>
</evidence>
<keyword evidence="12" id="KW-1185">Reference proteome</keyword>
<dbReference type="PRINTS" id="PR00411">
    <property type="entry name" value="PNDRDTASEI"/>
</dbReference>
<sequence>MSDSHDFDLIVIGAGSGGVRLARMSAQRGAKVAVVESRYLGGTCVNVGCVPKKLFVYGAHVHDELEDAAGYGWRVPLDQASFDWPTLVANKNAEIERLNGIYGRLLENAGVEIINGTATISDANTVTVGERSYSAKHITVATGSWPVVPDVPGKDCILTSNEMFYLPQLPRHAVVWGGGYIAVEFAGILAGLGVETTLLYRGDLFLRGFDNDVRRFTEQEMRKKGVDLRFNATIESIETQGAHYQVMLSDGERLETGLVMAATGRRALVDGLGLTELGIELNASGHIVVDDHFQTSVPSITALGDVIGTPQLTPVALAQAMVLSRRLFGDGQGDMDYSAIPTAVFCQPNIGTVGLTEEEAREAGHRLRIYRSEFRPMKYTLSGRDERCLMKLVVDDGTDKVLGAHMVGPDAGEIIQGLAVAIKAGATKAQFDSTMGIHPTSAEEFVTMREPVA</sequence>
<protein>
    <submittedName>
        <fullName evidence="11">Glutathione-disulfide reductase</fullName>
        <ecNumber evidence="11">1.8.1.7</ecNumber>
    </submittedName>
</protein>
<dbReference type="EC" id="1.8.1.7" evidence="11"/>
<accession>A0ABZ3DXX7</accession>
<evidence type="ECO:0000256" key="4">
    <source>
        <dbReference type="ARBA" id="ARBA00022827"/>
    </source>
</evidence>
<dbReference type="RefSeq" id="WP_342630495.1">
    <property type="nucleotide sequence ID" value="NZ_CP152380.1"/>
</dbReference>
<dbReference type="Pfam" id="PF02852">
    <property type="entry name" value="Pyr_redox_dim"/>
    <property type="match status" value="1"/>
</dbReference>
<dbReference type="InterPro" id="IPR046952">
    <property type="entry name" value="GSHR/TRXR-like"/>
</dbReference>
<dbReference type="InterPro" id="IPR016156">
    <property type="entry name" value="FAD/NAD-linked_Rdtase_dimer_sf"/>
</dbReference>
<dbReference type="InterPro" id="IPR012999">
    <property type="entry name" value="Pyr_OxRdtase_I_AS"/>
</dbReference>
<dbReference type="NCBIfam" id="NF004776">
    <property type="entry name" value="PRK06116.1"/>
    <property type="match status" value="1"/>
</dbReference>
<dbReference type="PRINTS" id="PR00368">
    <property type="entry name" value="FADPNR"/>
</dbReference>
<dbReference type="PIRSF" id="PIRSF000350">
    <property type="entry name" value="Mercury_reductase_MerA"/>
    <property type="match status" value="1"/>
</dbReference>
<dbReference type="Proteomes" id="UP001445268">
    <property type="component" value="Chromosome"/>
</dbReference>
<evidence type="ECO:0000256" key="6">
    <source>
        <dbReference type="ARBA" id="ARBA00023157"/>
    </source>
</evidence>
<dbReference type="PANTHER" id="PTHR42737:SF2">
    <property type="entry name" value="GLUTATHIONE REDUCTASE"/>
    <property type="match status" value="1"/>
</dbReference>
<keyword evidence="7 8" id="KW-0676">Redox-active center</keyword>
<organism evidence="11 12">
    <name type="scientific">Marinobacter alkaliphilus</name>
    <dbReference type="NCBI Taxonomy" id="254719"/>
    <lineage>
        <taxon>Bacteria</taxon>
        <taxon>Pseudomonadati</taxon>
        <taxon>Pseudomonadota</taxon>
        <taxon>Gammaproteobacteria</taxon>
        <taxon>Pseudomonadales</taxon>
        <taxon>Marinobacteraceae</taxon>
        <taxon>Marinobacter</taxon>
    </lineage>
</organism>
<dbReference type="Pfam" id="PF07992">
    <property type="entry name" value="Pyr_redox_2"/>
    <property type="match status" value="1"/>
</dbReference>
<name>A0ABZ3DXX7_9GAMM</name>
<keyword evidence="6" id="KW-1015">Disulfide bond</keyword>
<proteinExistence type="inferred from homology"/>
<dbReference type="InterPro" id="IPR001100">
    <property type="entry name" value="Pyr_nuc-diS_OxRdtase"/>
</dbReference>
<comment type="cofactor">
    <cofactor evidence="1">
        <name>FAD</name>
        <dbReference type="ChEBI" id="CHEBI:57692"/>
    </cofactor>
</comment>
<evidence type="ECO:0000313" key="12">
    <source>
        <dbReference type="Proteomes" id="UP001445268"/>
    </source>
</evidence>
<evidence type="ECO:0000256" key="8">
    <source>
        <dbReference type="RuleBase" id="RU003691"/>
    </source>
</evidence>
<evidence type="ECO:0000256" key="7">
    <source>
        <dbReference type="ARBA" id="ARBA00023284"/>
    </source>
</evidence>
<dbReference type="Gene3D" id="3.50.50.60">
    <property type="entry name" value="FAD/NAD(P)-binding domain"/>
    <property type="match status" value="2"/>
</dbReference>
<evidence type="ECO:0000256" key="3">
    <source>
        <dbReference type="ARBA" id="ARBA00022630"/>
    </source>
</evidence>
<gene>
    <name evidence="11" type="primary">gorA</name>
    <name evidence="11" type="ORF">AAGT77_09925</name>
</gene>
<dbReference type="SUPFAM" id="SSF55424">
    <property type="entry name" value="FAD/NAD-linked reductases, dimerisation (C-terminal) domain"/>
    <property type="match status" value="1"/>
</dbReference>
<dbReference type="InterPro" id="IPR004099">
    <property type="entry name" value="Pyr_nucl-diS_OxRdtase_dimer"/>
</dbReference>
<dbReference type="GO" id="GO:0004362">
    <property type="term" value="F:glutathione-disulfide reductase (NADPH) activity"/>
    <property type="evidence" value="ECO:0007669"/>
    <property type="project" value="UniProtKB-EC"/>
</dbReference>
<feature type="domain" description="FAD/NAD(P)-binding" evidence="10">
    <location>
        <begin position="7"/>
        <end position="320"/>
    </location>
</feature>